<accession>A0A7W6DEX9</accession>
<dbReference type="EMBL" id="JACIEB010000003">
    <property type="protein sequence ID" value="MBB3981863.1"/>
    <property type="molecule type" value="Genomic_DNA"/>
</dbReference>
<dbReference type="RefSeq" id="WP_183954971.1">
    <property type="nucleotide sequence ID" value="NZ_JACIEB010000003.1"/>
</dbReference>
<sequence length="274" mass="29492">MAQRRSGCLPLILGLILIAVWVGGEESDLPPLQTEAFDPRSPRRPLPQFERETYVIQDRDGPARDSMGTAFVVDSDGVWLTAEHVTHGCARFGLEEDGMPIAVSRVLESREADVALIRDGQQSVAILPLTARAPEPGGLGYHMGFPAGEPMVVQSELIGAADARRGMADSAEPVLVWAERSRQPERDGTLSGISGGPTLGEDGHVVGVNSASTDRRGRVLTTDPAAVIRLVEAARAVDERAQPRPIAGLSDADRQFRQWLASGIIRRAFCDVDD</sequence>
<keyword evidence="1" id="KW-0378">Hydrolase</keyword>
<dbReference type="PRINTS" id="PR00834">
    <property type="entry name" value="PROTEASES2C"/>
</dbReference>
<proteinExistence type="predicted"/>
<evidence type="ECO:0000313" key="1">
    <source>
        <dbReference type="EMBL" id="MBB3981863.1"/>
    </source>
</evidence>
<organism evidence="1 2">
    <name type="scientific">Sphingobium fontiphilum</name>
    <dbReference type="NCBI Taxonomy" id="944425"/>
    <lineage>
        <taxon>Bacteria</taxon>
        <taxon>Pseudomonadati</taxon>
        <taxon>Pseudomonadota</taxon>
        <taxon>Alphaproteobacteria</taxon>
        <taxon>Sphingomonadales</taxon>
        <taxon>Sphingomonadaceae</taxon>
        <taxon>Sphingobium</taxon>
    </lineage>
</organism>
<keyword evidence="1" id="KW-0645">Protease</keyword>
<keyword evidence="2" id="KW-1185">Reference proteome</keyword>
<name>A0A7W6DEX9_9SPHN</name>
<dbReference type="AlphaFoldDB" id="A0A7W6DEX9"/>
<dbReference type="InterPro" id="IPR009003">
    <property type="entry name" value="Peptidase_S1_PA"/>
</dbReference>
<dbReference type="Pfam" id="PF13365">
    <property type="entry name" value="Trypsin_2"/>
    <property type="match status" value="1"/>
</dbReference>
<dbReference type="Gene3D" id="2.40.10.120">
    <property type="match status" value="1"/>
</dbReference>
<dbReference type="SUPFAM" id="SSF50494">
    <property type="entry name" value="Trypsin-like serine proteases"/>
    <property type="match status" value="1"/>
</dbReference>
<comment type="caution">
    <text evidence="1">The sequence shown here is derived from an EMBL/GenBank/DDBJ whole genome shotgun (WGS) entry which is preliminary data.</text>
</comment>
<dbReference type="GO" id="GO:0006508">
    <property type="term" value="P:proteolysis"/>
    <property type="evidence" value="ECO:0007669"/>
    <property type="project" value="UniProtKB-KW"/>
</dbReference>
<reference evidence="1 2" key="1">
    <citation type="submission" date="2020-08" db="EMBL/GenBank/DDBJ databases">
        <title>Genomic Encyclopedia of Type Strains, Phase IV (KMG-IV): sequencing the most valuable type-strain genomes for metagenomic binning, comparative biology and taxonomic classification.</title>
        <authorList>
            <person name="Goeker M."/>
        </authorList>
    </citation>
    <scope>NUCLEOTIDE SEQUENCE [LARGE SCALE GENOMIC DNA]</scope>
    <source>
        <strain evidence="1 2">DSM 29348</strain>
    </source>
</reference>
<gene>
    <name evidence="1" type="ORF">GGR44_001522</name>
</gene>
<evidence type="ECO:0000313" key="2">
    <source>
        <dbReference type="Proteomes" id="UP000552757"/>
    </source>
</evidence>
<dbReference type="InterPro" id="IPR001940">
    <property type="entry name" value="Peptidase_S1C"/>
</dbReference>
<dbReference type="GO" id="GO:0004252">
    <property type="term" value="F:serine-type endopeptidase activity"/>
    <property type="evidence" value="ECO:0007669"/>
    <property type="project" value="InterPro"/>
</dbReference>
<dbReference type="Proteomes" id="UP000552757">
    <property type="component" value="Unassembled WGS sequence"/>
</dbReference>
<protein>
    <submittedName>
        <fullName evidence="1">S1-C subfamily serine protease</fullName>
    </submittedName>
</protein>